<reference evidence="13" key="1">
    <citation type="submission" date="2016-04" db="EMBL/GenBank/DDBJ databases">
        <authorList>
            <person name="Nguyen H.D."/>
            <person name="Samba Siva P."/>
            <person name="Cullis J."/>
            <person name="Levesque C.A."/>
            <person name="Hambleton S."/>
        </authorList>
    </citation>
    <scope>NUCLEOTIDE SEQUENCE</scope>
    <source>
        <strain evidence="13">DAOMC 236416</strain>
    </source>
</reference>
<feature type="compositionally biased region" description="Low complexity" evidence="10">
    <location>
        <begin position="220"/>
        <end position="239"/>
    </location>
</feature>
<proteinExistence type="predicted"/>
<dbReference type="SUPFAM" id="SSF53448">
    <property type="entry name" value="Nucleotide-diphospho-sugar transferases"/>
    <property type="match status" value="1"/>
</dbReference>
<feature type="transmembrane region" description="Helical" evidence="11">
    <location>
        <begin position="887"/>
        <end position="907"/>
    </location>
</feature>
<feature type="transmembrane region" description="Helical" evidence="11">
    <location>
        <begin position="994"/>
        <end position="1017"/>
    </location>
</feature>
<dbReference type="InterPro" id="IPR004835">
    <property type="entry name" value="Chitin_synth"/>
</dbReference>
<feature type="region of interest" description="Disordered" evidence="10">
    <location>
        <begin position="212"/>
        <end position="252"/>
    </location>
</feature>
<keyword evidence="3" id="KW-0328">Glycosyltransferase</keyword>
<feature type="compositionally biased region" description="Low complexity" evidence="10">
    <location>
        <begin position="19"/>
        <end position="40"/>
    </location>
</feature>
<feature type="compositionally biased region" description="Gly residues" evidence="10">
    <location>
        <begin position="123"/>
        <end position="132"/>
    </location>
</feature>
<keyword evidence="5 11" id="KW-1133">Transmembrane helix</keyword>
<evidence type="ECO:0000313" key="14">
    <source>
        <dbReference type="Proteomes" id="UP000077521"/>
    </source>
</evidence>
<evidence type="ECO:0000256" key="8">
    <source>
        <dbReference type="ARBA" id="ARBA00023329"/>
    </source>
</evidence>
<feature type="transmembrane region" description="Helical" evidence="11">
    <location>
        <begin position="806"/>
        <end position="824"/>
    </location>
</feature>
<dbReference type="Pfam" id="PF01644">
    <property type="entry name" value="Chitin_synth_1"/>
    <property type="match status" value="1"/>
</dbReference>
<feature type="region of interest" description="Disordered" evidence="10">
    <location>
        <begin position="1"/>
        <end position="170"/>
    </location>
</feature>
<dbReference type="GO" id="GO:0071944">
    <property type="term" value="C:cell periphery"/>
    <property type="evidence" value="ECO:0007669"/>
    <property type="project" value="TreeGrafter"/>
</dbReference>
<dbReference type="EMBL" id="LWDF02000073">
    <property type="protein sequence ID" value="KAE8258353.1"/>
    <property type="molecule type" value="Genomic_DNA"/>
</dbReference>
<dbReference type="CDD" id="cd04190">
    <property type="entry name" value="Chitin_synth_C"/>
    <property type="match status" value="1"/>
</dbReference>
<keyword evidence="7" id="KW-0961">Cell wall biogenesis/degradation</keyword>
<keyword evidence="4 11" id="KW-0812">Transmembrane</keyword>
<feature type="region of interest" description="Disordered" evidence="10">
    <location>
        <begin position="284"/>
        <end position="314"/>
    </location>
</feature>
<protein>
    <recommendedName>
        <fullName evidence="2">chitin synthase</fullName>
        <ecNumber evidence="2">2.4.1.16</ecNumber>
    </recommendedName>
</protein>
<dbReference type="GO" id="GO:0006031">
    <property type="term" value="P:chitin biosynthetic process"/>
    <property type="evidence" value="ECO:0007669"/>
    <property type="project" value="TreeGrafter"/>
</dbReference>
<evidence type="ECO:0000313" key="13">
    <source>
        <dbReference type="EMBL" id="KAE8258353.1"/>
    </source>
</evidence>
<dbReference type="GO" id="GO:0030428">
    <property type="term" value="C:cell septum"/>
    <property type="evidence" value="ECO:0007669"/>
    <property type="project" value="TreeGrafter"/>
</dbReference>
<dbReference type="AlphaFoldDB" id="A0A8T8TCS6"/>
<evidence type="ECO:0000256" key="3">
    <source>
        <dbReference type="ARBA" id="ARBA00022676"/>
    </source>
</evidence>
<dbReference type="GO" id="GO:0071555">
    <property type="term" value="P:cell wall organization"/>
    <property type="evidence" value="ECO:0007669"/>
    <property type="project" value="UniProtKB-KW"/>
</dbReference>
<dbReference type="InterPro" id="IPR029044">
    <property type="entry name" value="Nucleotide-diphossugar_trans"/>
</dbReference>
<evidence type="ECO:0000256" key="10">
    <source>
        <dbReference type="SAM" id="MobiDB-lite"/>
    </source>
</evidence>
<feature type="transmembrane region" description="Helical" evidence="11">
    <location>
        <begin position="698"/>
        <end position="717"/>
    </location>
</feature>
<evidence type="ECO:0000256" key="9">
    <source>
        <dbReference type="ARBA" id="ARBA00024009"/>
    </source>
</evidence>
<comment type="caution">
    <text evidence="13">The sequence shown here is derived from an EMBL/GenBank/DDBJ whole genome shotgun (WGS) entry which is preliminary data.</text>
</comment>
<feature type="transmembrane region" description="Helical" evidence="11">
    <location>
        <begin position="862"/>
        <end position="881"/>
    </location>
</feature>
<feature type="compositionally biased region" description="Polar residues" evidence="10">
    <location>
        <begin position="924"/>
        <end position="934"/>
    </location>
</feature>
<feature type="transmembrane region" description="Helical" evidence="11">
    <location>
        <begin position="1037"/>
        <end position="1062"/>
    </location>
</feature>
<evidence type="ECO:0000256" key="4">
    <source>
        <dbReference type="ARBA" id="ARBA00022692"/>
    </source>
</evidence>
<keyword evidence="3" id="KW-0808">Transferase</keyword>
<keyword evidence="8" id="KW-0968">Cytoplasmic vesicle</keyword>
<dbReference type="GO" id="GO:0004100">
    <property type="term" value="F:chitin synthase activity"/>
    <property type="evidence" value="ECO:0007669"/>
    <property type="project" value="UniProtKB-EC"/>
</dbReference>
<feature type="compositionally biased region" description="Low complexity" evidence="10">
    <location>
        <begin position="49"/>
        <end position="71"/>
    </location>
</feature>
<dbReference type="Proteomes" id="UP000077521">
    <property type="component" value="Unassembled WGS sequence"/>
</dbReference>
<keyword evidence="6 11" id="KW-0472">Membrane</keyword>
<comment type="function">
    <text evidence="9">Polymerizes chitin, a structural polymer of the cell wall and septum, by transferring the sugar moiety of UDP-GlcNAc to the non-reducing end of the growing chitin polymer.</text>
</comment>
<evidence type="ECO:0000259" key="12">
    <source>
        <dbReference type="Pfam" id="PF08407"/>
    </source>
</evidence>
<name>A0A8T8TCS6_9BASI</name>
<evidence type="ECO:0000256" key="11">
    <source>
        <dbReference type="SAM" id="Phobius"/>
    </source>
</evidence>
<evidence type="ECO:0000256" key="5">
    <source>
        <dbReference type="ARBA" id="ARBA00022989"/>
    </source>
</evidence>
<organism evidence="13 14">
    <name type="scientific">Tilletia indica</name>
    <dbReference type="NCBI Taxonomy" id="43049"/>
    <lineage>
        <taxon>Eukaryota</taxon>
        <taxon>Fungi</taxon>
        <taxon>Dikarya</taxon>
        <taxon>Basidiomycota</taxon>
        <taxon>Ustilaginomycotina</taxon>
        <taxon>Exobasidiomycetes</taxon>
        <taxon>Tilletiales</taxon>
        <taxon>Tilletiaceae</taxon>
        <taxon>Tilletia</taxon>
    </lineage>
</organism>
<dbReference type="EC" id="2.4.1.16" evidence="2"/>
<evidence type="ECO:0000256" key="1">
    <source>
        <dbReference type="ARBA" id="ARBA00004439"/>
    </source>
</evidence>
<feature type="transmembrane region" description="Helical" evidence="11">
    <location>
        <begin position="780"/>
        <end position="799"/>
    </location>
</feature>
<evidence type="ECO:0000256" key="6">
    <source>
        <dbReference type="ARBA" id="ARBA00023136"/>
    </source>
</evidence>
<gene>
    <name evidence="13" type="ORF">A4X13_0g1739</name>
</gene>
<accession>A0A8T8TCS6</accession>
<dbReference type="GO" id="GO:0030659">
    <property type="term" value="C:cytoplasmic vesicle membrane"/>
    <property type="evidence" value="ECO:0007669"/>
    <property type="project" value="UniProtKB-SubCell"/>
</dbReference>
<feature type="transmembrane region" description="Helical" evidence="11">
    <location>
        <begin position="737"/>
        <end position="760"/>
    </location>
</feature>
<reference evidence="13" key="2">
    <citation type="journal article" date="2019" name="IMA Fungus">
        <title>Genome sequencing and comparison of five Tilletia species to identify candidate genes for the detection of regulated species infecting wheat.</title>
        <authorList>
            <person name="Nguyen H.D.T."/>
            <person name="Sultana T."/>
            <person name="Kesanakurti P."/>
            <person name="Hambleton S."/>
        </authorList>
    </citation>
    <scope>NUCLEOTIDE SEQUENCE</scope>
    <source>
        <strain evidence="13">DAOMC 236416</strain>
    </source>
</reference>
<comment type="subcellular location">
    <subcellularLocation>
        <location evidence="1">Cytoplasmic vesicle membrane</location>
        <topology evidence="1">Multi-pass membrane protein</topology>
    </subcellularLocation>
</comment>
<dbReference type="Pfam" id="PF08407">
    <property type="entry name" value="Chitin_synth_1N"/>
    <property type="match status" value="1"/>
</dbReference>
<dbReference type="PANTHER" id="PTHR22914:SF44">
    <property type="entry name" value="CHITIN SYNTHASE 2"/>
    <property type="match status" value="1"/>
</dbReference>
<evidence type="ECO:0000256" key="2">
    <source>
        <dbReference type="ARBA" id="ARBA00012543"/>
    </source>
</evidence>
<feature type="domain" description="Chitin synthase N-terminal" evidence="12">
    <location>
        <begin position="324"/>
        <end position="387"/>
    </location>
</feature>
<dbReference type="InterPro" id="IPR013616">
    <property type="entry name" value="Chitin_synth_N"/>
</dbReference>
<sequence length="1064" mass="117100">MGDYYGQQQQGGGQPFHRPNYNQQQQQPQQQYHQQQQSHQDYFADQNGQQQQYYEQQQQPQPSTRQRTSPPGFSDSHSSDTYTNNPNNPQIHIQPASSQNHQAPFANQYDPRMGSFDMAPSTRGGGTPGGGDYESIYDTYASSPGAHPLHSPVIGQGHGGYGNGQFASSDTHLVKSDGMYEHDNQSGMMNSRGAAANSDLGGPYGFTKPGAGYETIDMGSQNPIISYPPNSPISSQTPAPGAPGLPPSAYSMGPGHPGGFAVSMPNAEPWSALGAPGTAIAVNPMAPPSELRGNAPLPRFGAGMPGGPRTGGYAENRDRLMRKRTVRRIELQDGNLVLDIPVPKSIAKPGQPEEFMKCRYTAVTCKPDDYIKERYATRAWLAGRKTELAIVLTMYNEDEVLFCRTMNSVIKNIAFLCTRNKSKTWGSNAWQKCVVVVVSDGRKKANERTLKVLGLMGCYIEGVMKDHVLEKETTAHIFEYTTQVIVDGKGNVKVGSCPVQVVFILKEKNAKKLNSHRWFYNAICAQLQPNVTILLDVGTKPTGTSLYELWKAFDKNSMVGGACGEIAVETGRGCGLLINPLVASQNFEYKISNILDKPLESVFGYISVLPGAFSAYRFKALRGRPLEAYFRGEAMHQAGGAPAGTFEQNMYLAEDRILCFEITAKAGEAWILKYVKSAKATTDVPDTVPEFISQRRRWLNGSLFAGIHATLHFYRLWSSGHNFFRKLWLTVQVIYNIVQLVFTWTALANFFLAFFFLITSATSDPDNDPFGGQGDAILEIMQNVYIALVVVCIVCSLGNRPQGSNFAYTSCLIAFAIIMGLALYCAGFTVYLALKAAGLLTTAGWTTGNFEKLFATSGFRDIVISLAATYFLWVLASLAHFEPWHLITSFLQYLFLTPFYVTVLAIYSMSNLHDVSWGTKGDNAPSTDLGSASAQKGKDGKAAVDVKIPTTADETEELWSHMQAELAVPKAEVKSKRSADQKASDHAANFRTQFLLWWLGTNAALIIIFTSRWWLAYVRNHVYGGQKGVIVNPYQTVIFWATAGLSAVRALGSFIYIILYWIGR</sequence>
<dbReference type="PANTHER" id="PTHR22914">
    <property type="entry name" value="CHITIN SYNTHASE"/>
    <property type="match status" value="1"/>
</dbReference>
<keyword evidence="14" id="KW-1185">Reference proteome</keyword>
<evidence type="ECO:0000256" key="7">
    <source>
        <dbReference type="ARBA" id="ARBA00023316"/>
    </source>
</evidence>
<feature type="region of interest" description="Disordered" evidence="10">
    <location>
        <begin position="922"/>
        <end position="942"/>
    </location>
</feature>